<comment type="caution">
    <text evidence="1">The sequence shown here is derived from an EMBL/GenBank/DDBJ whole genome shotgun (WGS) entry which is preliminary data.</text>
</comment>
<dbReference type="Proteomes" id="UP001194468">
    <property type="component" value="Unassembled WGS sequence"/>
</dbReference>
<dbReference type="SUPFAM" id="SSF50630">
    <property type="entry name" value="Acid proteases"/>
    <property type="match status" value="1"/>
</dbReference>
<accession>A0AAD4C4C8</accession>
<protein>
    <submittedName>
        <fullName evidence="1">Uncharacterized protein</fullName>
    </submittedName>
</protein>
<evidence type="ECO:0000313" key="1">
    <source>
        <dbReference type="EMBL" id="KAF8448757.1"/>
    </source>
</evidence>
<dbReference type="EMBL" id="WHUW01000003">
    <property type="protein sequence ID" value="KAF8448757.1"/>
    <property type="molecule type" value="Genomic_DNA"/>
</dbReference>
<reference evidence="1" key="1">
    <citation type="submission" date="2019-10" db="EMBL/GenBank/DDBJ databases">
        <authorList>
            <consortium name="DOE Joint Genome Institute"/>
            <person name="Kuo A."/>
            <person name="Miyauchi S."/>
            <person name="Kiss E."/>
            <person name="Drula E."/>
            <person name="Kohler A."/>
            <person name="Sanchez-Garcia M."/>
            <person name="Andreopoulos B."/>
            <person name="Barry K.W."/>
            <person name="Bonito G."/>
            <person name="Buee M."/>
            <person name="Carver A."/>
            <person name="Chen C."/>
            <person name="Cichocki N."/>
            <person name="Clum A."/>
            <person name="Culley D."/>
            <person name="Crous P.W."/>
            <person name="Fauchery L."/>
            <person name="Girlanda M."/>
            <person name="Hayes R."/>
            <person name="Keri Z."/>
            <person name="LaButti K."/>
            <person name="Lipzen A."/>
            <person name="Lombard V."/>
            <person name="Magnuson J."/>
            <person name="Maillard F."/>
            <person name="Morin E."/>
            <person name="Murat C."/>
            <person name="Nolan M."/>
            <person name="Ohm R."/>
            <person name="Pangilinan J."/>
            <person name="Pereira M."/>
            <person name="Perotto S."/>
            <person name="Peter M."/>
            <person name="Riley R."/>
            <person name="Sitrit Y."/>
            <person name="Stielow B."/>
            <person name="Szollosi G."/>
            <person name="Zifcakova L."/>
            <person name="Stursova M."/>
            <person name="Spatafora J.W."/>
            <person name="Tedersoo L."/>
            <person name="Vaario L.-M."/>
            <person name="Yamada A."/>
            <person name="Yan M."/>
            <person name="Wang P."/>
            <person name="Xu J."/>
            <person name="Bruns T."/>
            <person name="Baldrian P."/>
            <person name="Vilgalys R."/>
            <person name="Henrissat B."/>
            <person name="Grigoriev I.V."/>
            <person name="Hibbett D."/>
            <person name="Nagy L.G."/>
            <person name="Martin F.M."/>
        </authorList>
    </citation>
    <scope>NUCLEOTIDE SEQUENCE</scope>
    <source>
        <strain evidence="1">BED1</strain>
    </source>
</reference>
<sequence length="182" mass="19746">MYLKGSPDADGARAAFLKRRTASGLVTVPATNLCPIHNKGQTKYGYCRSTSTSILTGEDVNVTYGFSGKKYLDQVTPAPNLAITNQSIGDALSYHDVNGVVALIENQVLGIYFALQQAKVTKHARRRLLSEYLHVIPGEKLEVDTGLVEIPRDCIPVFTMDVTAQLISTDQNNAWGGVAGKY</sequence>
<proteinExistence type="predicted"/>
<dbReference type="AlphaFoldDB" id="A0AAD4C4C8"/>
<name>A0AAD4C4C8_BOLED</name>
<reference evidence="1" key="2">
    <citation type="journal article" date="2020" name="Nat. Commun.">
        <title>Large-scale genome sequencing of mycorrhizal fungi provides insights into the early evolution of symbiotic traits.</title>
        <authorList>
            <person name="Miyauchi S."/>
            <person name="Kiss E."/>
            <person name="Kuo A."/>
            <person name="Drula E."/>
            <person name="Kohler A."/>
            <person name="Sanchez-Garcia M."/>
            <person name="Morin E."/>
            <person name="Andreopoulos B."/>
            <person name="Barry K.W."/>
            <person name="Bonito G."/>
            <person name="Buee M."/>
            <person name="Carver A."/>
            <person name="Chen C."/>
            <person name="Cichocki N."/>
            <person name="Clum A."/>
            <person name="Culley D."/>
            <person name="Crous P.W."/>
            <person name="Fauchery L."/>
            <person name="Girlanda M."/>
            <person name="Hayes R.D."/>
            <person name="Keri Z."/>
            <person name="LaButti K."/>
            <person name="Lipzen A."/>
            <person name="Lombard V."/>
            <person name="Magnuson J."/>
            <person name="Maillard F."/>
            <person name="Murat C."/>
            <person name="Nolan M."/>
            <person name="Ohm R.A."/>
            <person name="Pangilinan J."/>
            <person name="Pereira M.F."/>
            <person name="Perotto S."/>
            <person name="Peter M."/>
            <person name="Pfister S."/>
            <person name="Riley R."/>
            <person name="Sitrit Y."/>
            <person name="Stielow J.B."/>
            <person name="Szollosi G."/>
            <person name="Zifcakova L."/>
            <person name="Stursova M."/>
            <person name="Spatafora J.W."/>
            <person name="Tedersoo L."/>
            <person name="Vaario L.M."/>
            <person name="Yamada A."/>
            <person name="Yan M."/>
            <person name="Wang P."/>
            <person name="Xu J."/>
            <person name="Bruns T."/>
            <person name="Baldrian P."/>
            <person name="Vilgalys R."/>
            <person name="Dunand C."/>
            <person name="Henrissat B."/>
            <person name="Grigoriev I.V."/>
            <person name="Hibbett D."/>
            <person name="Nagy L.G."/>
            <person name="Martin F.M."/>
        </authorList>
    </citation>
    <scope>NUCLEOTIDE SEQUENCE</scope>
    <source>
        <strain evidence="1">BED1</strain>
    </source>
</reference>
<dbReference type="InterPro" id="IPR021109">
    <property type="entry name" value="Peptidase_aspartic_dom_sf"/>
</dbReference>
<keyword evidence="2" id="KW-1185">Reference proteome</keyword>
<organism evidence="1 2">
    <name type="scientific">Boletus edulis BED1</name>
    <dbReference type="NCBI Taxonomy" id="1328754"/>
    <lineage>
        <taxon>Eukaryota</taxon>
        <taxon>Fungi</taxon>
        <taxon>Dikarya</taxon>
        <taxon>Basidiomycota</taxon>
        <taxon>Agaricomycotina</taxon>
        <taxon>Agaricomycetes</taxon>
        <taxon>Agaricomycetidae</taxon>
        <taxon>Boletales</taxon>
        <taxon>Boletineae</taxon>
        <taxon>Boletaceae</taxon>
        <taxon>Boletoideae</taxon>
        <taxon>Boletus</taxon>
    </lineage>
</organism>
<evidence type="ECO:0000313" key="2">
    <source>
        <dbReference type="Proteomes" id="UP001194468"/>
    </source>
</evidence>
<gene>
    <name evidence="1" type="ORF">L210DRAFT_3500426</name>
</gene>